<dbReference type="Proteomes" id="UP001558632">
    <property type="component" value="Unassembled WGS sequence"/>
</dbReference>
<dbReference type="EMBL" id="JBEUSY010000478">
    <property type="protein sequence ID" value="KAL1230103.1"/>
    <property type="molecule type" value="Genomic_DNA"/>
</dbReference>
<protein>
    <submittedName>
        <fullName evidence="1">Acetate kinase</fullName>
    </submittedName>
</protein>
<evidence type="ECO:0000313" key="1">
    <source>
        <dbReference type="EMBL" id="KAL1230103.1"/>
    </source>
</evidence>
<keyword evidence="1" id="KW-0808">Transferase</keyword>
<reference evidence="1 2" key="1">
    <citation type="submission" date="2024-07" db="EMBL/GenBank/DDBJ databases">
        <title>Enhanced genomic and transcriptomic resources for Trichinella pseudospiralis and T. spiralis underpin the discovery of pronounced molecular differences between stages and species.</title>
        <authorList>
            <person name="Pasi K.K."/>
            <person name="La Rosa G."/>
            <person name="Gomez-Morales M.A."/>
            <person name="Tosini F."/>
            <person name="Sumanam S."/>
            <person name="Young N.D."/>
            <person name="Chang B.C."/>
            <person name="Robin G.B."/>
        </authorList>
    </citation>
    <scope>NUCLEOTIDE SEQUENCE [LARGE SCALE GENOMIC DNA]</scope>
    <source>
        <strain evidence="1">ISS534</strain>
    </source>
</reference>
<evidence type="ECO:0000313" key="2">
    <source>
        <dbReference type="Proteomes" id="UP001558632"/>
    </source>
</evidence>
<keyword evidence="2" id="KW-1185">Reference proteome</keyword>
<accession>A0ABR3K4S7</accession>
<dbReference type="GO" id="GO:0016301">
    <property type="term" value="F:kinase activity"/>
    <property type="evidence" value="ECO:0007669"/>
    <property type="project" value="UniProtKB-KW"/>
</dbReference>
<sequence length="179" mass="19783">MIFFQVYISLSLIDYDTSAPDHPKRGSTVAGGVLWTDFHCLVLLVTRSRTNVGRIAGTRFCRQHSGPPSDLWIALHGRSRVESEIAFFSEEVGSRQKALGQVAGRSSVHQQKDLADAAGLTAANADYQVAVRRIKKRKDAALTAADCLITVARELLPEQTRIKWDELTMEDELAQSDLS</sequence>
<keyword evidence="1" id="KW-0418">Kinase</keyword>
<organism evidence="1 2">
    <name type="scientific">Trichinella spiralis</name>
    <name type="common">Trichina worm</name>
    <dbReference type="NCBI Taxonomy" id="6334"/>
    <lineage>
        <taxon>Eukaryota</taxon>
        <taxon>Metazoa</taxon>
        <taxon>Ecdysozoa</taxon>
        <taxon>Nematoda</taxon>
        <taxon>Enoplea</taxon>
        <taxon>Dorylaimia</taxon>
        <taxon>Trichinellida</taxon>
        <taxon>Trichinellidae</taxon>
        <taxon>Trichinella</taxon>
    </lineage>
</organism>
<comment type="caution">
    <text evidence="1">The sequence shown here is derived from an EMBL/GenBank/DDBJ whole genome shotgun (WGS) entry which is preliminary data.</text>
</comment>
<name>A0ABR3K4S7_TRISP</name>
<gene>
    <name evidence="1" type="ORF">TSPI_04019</name>
</gene>
<proteinExistence type="predicted"/>